<dbReference type="PANTHER" id="PTHR42855">
    <property type="entry name" value="ABC TRANSPORTER ATP-BINDING SUBUNIT"/>
    <property type="match status" value="1"/>
</dbReference>
<dbReference type="CDD" id="cd03221">
    <property type="entry name" value="ABCF_EF-3"/>
    <property type="match status" value="2"/>
</dbReference>
<dbReference type="Pfam" id="PF00005">
    <property type="entry name" value="ABC_tran"/>
    <property type="match status" value="2"/>
</dbReference>
<proteinExistence type="predicted"/>
<dbReference type="EMBL" id="JABTCN010000021">
    <property type="protein sequence ID" value="MBA8776774.1"/>
    <property type="molecule type" value="Genomic_DNA"/>
</dbReference>
<dbReference type="Pfam" id="PF12848">
    <property type="entry name" value="ABC_tran_Xtn"/>
    <property type="match status" value="1"/>
</dbReference>
<accession>A0A9X0PGH5</accession>
<reference evidence="4 5" key="1">
    <citation type="journal article" date="2020" name="Access Microbiol">
        <title>Isolation and genome sequencing of Staphylococcus schleiferi subspecies coagulans from Antarctic seals.</title>
        <authorList>
            <person name="Foster G."/>
            <person name="Robb A."/>
            <person name="Paterson G.K."/>
        </authorList>
    </citation>
    <scope>NUCLEOTIDE SEQUENCE [LARGE SCALE GENOMIC DNA]</scope>
    <source>
        <strain evidence="4 5">M615/02/4</strain>
    </source>
</reference>
<name>A0A9X0PGH5_9STAP</name>
<dbReference type="NCBIfam" id="NF000355">
    <property type="entry name" value="ribo_prot_ABC_F"/>
    <property type="match status" value="1"/>
</dbReference>
<evidence type="ECO:0000256" key="1">
    <source>
        <dbReference type="ARBA" id="ARBA00022741"/>
    </source>
</evidence>
<organism evidence="4 5">
    <name type="scientific">Staphylococcus coagulans</name>
    <dbReference type="NCBI Taxonomy" id="74706"/>
    <lineage>
        <taxon>Bacteria</taxon>
        <taxon>Bacillati</taxon>
        <taxon>Bacillota</taxon>
        <taxon>Bacilli</taxon>
        <taxon>Bacillales</taxon>
        <taxon>Staphylococcaceae</taxon>
        <taxon>Staphylococcus</taxon>
    </lineage>
</organism>
<dbReference type="GO" id="GO:0005524">
    <property type="term" value="F:ATP binding"/>
    <property type="evidence" value="ECO:0007669"/>
    <property type="project" value="UniProtKB-KW"/>
</dbReference>
<dbReference type="RefSeq" id="WP_182280876.1">
    <property type="nucleotide sequence ID" value="NZ_JABTCN010000021.1"/>
</dbReference>
<evidence type="ECO:0000313" key="4">
    <source>
        <dbReference type="EMBL" id="MBA8776774.1"/>
    </source>
</evidence>
<dbReference type="GO" id="GO:0016887">
    <property type="term" value="F:ATP hydrolysis activity"/>
    <property type="evidence" value="ECO:0007669"/>
    <property type="project" value="InterPro"/>
</dbReference>
<sequence>MNIVNVSQLTKSYVGDKVFDHIKFEVNKNDRIGLIGRNGEGKTTLFKLLAKKEQADEGFISIAKDVKVGLLAQIPNLPADAIVINQLYQAFDTLNGIEQRMRQLEVKMVEGSDDIDQILKQYDRLQNEFETLGGYDRDYKIDFVLNGLKIAYLKAQQWSDLSGGEQTKVGLAMLLLQSPELLLLDEPTNHLDIESIEWLTKFIQQYKGAVMVISHDRYFLDETVTQILEIDQHQLYVYPGHYSNFVIEKEKRILSEFKAYQTQQKKIQKMKAQIKQLKIWANQAKPPNASMHRRAKSMEKALARIEVKPKPRLEHNKMKLDIAQTESASKDIFVLKDVAKMYDDILFEGVNMKIRRHDRVAIVGANGTGKSTLLKLLLKEVVPDEGHVQIAETNRIGYLSQHQFNTGEMSVLEAFRQYAHVSVGEARNHLAKYLFYGYDVYKKVKDLSGGEKMRLRWAQMISQQFNVLILDEPTNHLDIDAKEALEEALEEFDGTVIAVSHDRYFLDNHFSKTYWIDNKQLHYYPGHYSYAKQKRNSEVRQKSN</sequence>
<dbReference type="InterPro" id="IPR003593">
    <property type="entry name" value="AAA+_ATPase"/>
</dbReference>
<evidence type="ECO:0000259" key="3">
    <source>
        <dbReference type="PROSITE" id="PS50893"/>
    </source>
</evidence>
<dbReference type="PROSITE" id="PS50893">
    <property type="entry name" value="ABC_TRANSPORTER_2"/>
    <property type="match status" value="2"/>
</dbReference>
<dbReference type="InterPro" id="IPR051309">
    <property type="entry name" value="ABCF_ATPase"/>
</dbReference>
<dbReference type="PANTHER" id="PTHR42855:SF2">
    <property type="entry name" value="DRUG RESISTANCE ABC TRANSPORTER,ATP-BINDING PROTEIN"/>
    <property type="match status" value="1"/>
</dbReference>
<keyword evidence="2 4" id="KW-0067">ATP-binding</keyword>
<dbReference type="SUPFAM" id="SSF52540">
    <property type="entry name" value="P-loop containing nucleoside triphosphate hydrolases"/>
    <property type="match status" value="2"/>
</dbReference>
<dbReference type="Proteomes" id="UP000524893">
    <property type="component" value="Unassembled WGS sequence"/>
</dbReference>
<gene>
    <name evidence="4" type="ORF">HR081_07765</name>
</gene>
<feature type="domain" description="ABC transporter" evidence="3">
    <location>
        <begin position="4"/>
        <end position="257"/>
    </location>
</feature>
<dbReference type="SMART" id="SM00382">
    <property type="entry name" value="AAA"/>
    <property type="match status" value="2"/>
</dbReference>
<evidence type="ECO:0000313" key="5">
    <source>
        <dbReference type="Proteomes" id="UP000524893"/>
    </source>
</evidence>
<protein>
    <submittedName>
        <fullName evidence="4">ABC-F family ATP-binding cassette domain-containing protein</fullName>
    </submittedName>
</protein>
<keyword evidence="1" id="KW-0547">Nucleotide-binding</keyword>
<dbReference type="InterPro" id="IPR003439">
    <property type="entry name" value="ABC_transporter-like_ATP-bd"/>
</dbReference>
<evidence type="ECO:0000256" key="2">
    <source>
        <dbReference type="ARBA" id="ARBA00022840"/>
    </source>
</evidence>
<dbReference type="InterPro" id="IPR027417">
    <property type="entry name" value="P-loop_NTPase"/>
</dbReference>
<dbReference type="Gene3D" id="3.40.50.300">
    <property type="entry name" value="P-loop containing nucleotide triphosphate hydrolases"/>
    <property type="match status" value="2"/>
</dbReference>
<feature type="domain" description="ABC transporter" evidence="3">
    <location>
        <begin position="323"/>
        <end position="543"/>
    </location>
</feature>
<dbReference type="FunFam" id="3.40.50.300:FF:000011">
    <property type="entry name" value="Putative ABC transporter ATP-binding component"/>
    <property type="match status" value="1"/>
</dbReference>
<dbReference type="InterPro" id="IPR032781">
    <property type="entry name" value="ABC_tran_Xtn"/>
</dbReference>
<comment type="caution">
    <text evidence="4">The sequence shown here is derived from an EMBL/GenBank/DDBJ whole genome shotgun (WGS) entry which is preliminary data.</text>
</comment>
<dbReference type="AlphaFoldDB" id="A0A9X0PGH5"/>
<dbReference type="PROSITE" id="PS00211">
    <property type="entry name" value="ABC_TRANSPORTER_1"/>
    <property type="match status" value="2"/>
</dbReference>
<dbReference type="InterPro" id="IPR017871">
    <property type="entry name" value="ABC_transporter-like_CS"/>
</dbReference>